<comment type="caution">
    <text evidence="6">The sequence shown here is derived from an EMBL/GenBank/DDBJ whole genome shotgun (WGS) entry which is preliminary data.</text>
</comment>
<keyword evidence="2" id="KW-0479">Metal-binding</keyword>
<comment type="cofactor">
    <cofactor evidence="1">
        <name>Zn(2+)</name>
        <dbReference type="ChEBI" id="CHEBI:29105"/>
    </cofactor>
</comment>
<organism evidence="6">
    <name type="scientific">bioreactor metagenome</name>
    <dbReference type="NCBI Taxonomy" id="1076179"/>
    <lineage>
        <taxon>unclassified sequences</taxon>
        <taxon>metagenomes</taxon>
        <taxon>ecological metagenomes</taxon>
    </lineage>
</organism>
<accession>A0A644SYD2</accession>
<dbReference type="SUPFAM" id="SSF56281">
    <property type="entry name" value="Metallo-hydrolase/oxidoreductase"/>
    <property type="match status" value="1"/>
</dbReference>
<evidence type="ECO:0000259" key="5">
    <source>
        <dbReference type="SMART" id="SM00849"/>
    </source>
</evidence>
<dbReference type="InterPro" id="IPR036866">
    <property type="entry name" value="RibonucZ/Hydroxyglut_hydro"/>
</dbReference>
<protein>
    <recommendedName>
        <fullName evidence="5">Metallo-beta-lactamase domain-containing protein</fullName>
    </recommendedName>
</protein>
<sequence>MQTKIRDIASNLAEKTQNWLRNPWLLSHRPFKVIDNVYFIGTNWVSVYLLATKKGLVLIDCAMQETLYQIIDSIRYLGFDPHNIKTLLLTHGHFDHCGAARAIKEMSGCEIWIGKDDEFMFTERRDLIFFEDRVPPFKIDHFFDYQANLDFGNFIIQPIHCPGHTPGTTSFFFDALNTSQVLSCAIYGGLGASLLARSDLLRNKLPISLQNKYCSSIEKVIGRNVDVVLPSHPGHCIDHDFFSIAANDDGTGQEFIDPDAWRRMLSKKKDEMLQLIESKK</sequence>
<dbReference type="Pfam" id="PF00753">
    <property type="entry name" value="Lactamase_B"/>
    <property type="match status" value="1"/>
</dbReference>
<dbReference type="InterPro" id="IPR001279">
    <property type="entry name" value="Metallo-B-lactamas"/>
</dbReference>
<dbReference type="InterPro" id="IPR051453">
    <property type="entry name" value="MBL_Glyoxalase_II"/>
</dbReference>
<dbReference type="AlphaFoldDB" id="A0A644SYD2"/>
<evidence type="ECO:0000256" key="3">
    <source>
        <dbReference type="ARBA" id="ARBA00022801"/>
    </source>
</evidence>
<reference evidence="6" key="1">
    <citation type="submission" date="2019-08" db="EMBL/GenBank/DDBJ databases">
        <authorList>
            <person name="Kucharzyk K."/>
            <person name="Murdoch R.W."/>
            <person name="Higgins S."/>
            <person name="Loffler F."/>
        </authorList>
    </citation>
    <scope>NUCLEOTIDE SEQUENCE</scope>
</reference>
<dbReference type="Gene3D" id="3.60.15.10">
    <property type="entry name" value="Ribonuclease Z/Hydroxyacylglutathione hydrolase-like"/>
    <property type="match status" value="1"/>
</dbReference>
<keyword evidence="3" id="KW-0378">Hydrolase</keyword>
<name>A0A644SYD2_9ZZZZ</name>
<evidence type="ECO:0000256" key="1">
    <source>
        <dbReference type="ARBA" id="ARBA00001947"/>
    </source>
</evidence>
<proteinExistence type="predicted"/>
<dbReference type="GO" id="GO:0016787">
    <property type="term" value="F:hydrolase activity"/>
    <property type="evidence" value="ECO:0007669"/>
    <property type="project" value="UniProtKB-KW"/>
</dbReference>
<keyword evidence="4" id="KW-0862">Zinc</keyword>
<evidence type="ECO:0000256" key="4">
    <source>
        <dbReference type="ARBA" id="ARBA00022833"/>
    </source>
</evidence>
<dbReference type="EMBL" id="VSSQ01000010">
    <property type="protein sequence ID" value="MPL59698.1"/>
    <property type="molecule type" value="Genomic_DNA"/>
</dbReference>
<dbReference type="PANTHER" id="PTHR46233">
    <property type="entry name" value="HYDROXYACYLGLUTATHIONE HYDROLASE GLOC"/>
    <property type="match status" value="1"/>
</dbReference>
<evidence type="ECO:0000313" key="6">
    <source>
        <dbReference type="EMBL" id="MPL59698.1"/>
    </source>
</evidence>
<gene>
    <name evidence="6" type="ORF">SDC9_05253</name>
</gene>
<feature type="domain" description="Metallo-beta-lactamase" evidence="5">
    <location>
        <begin position="44"/>
        <end position="232"/>
    </location>
</feature>
<dbReference type="SMART" id="SM00849">
    <property type="entry name" value="Lactamase_B"/>
    <property type="match status" value="1"/>
</dbReference>
<dbReference type="GO" id="GO:0046872">
    <property type="term" value="F:metal ion binding"/>
    <property type="evidence" value="ECO:0007669"/>
    <property type="project" value="UniProtKB-KW"/>
</dbReference>
<dbReference type="PANTHER" id="PTHR46233:SF3">
    <property type="entry name" value="HYDROXYACYLGLUTATHIONE HYDROLASE GLOC"/>
    <property type="match status" value="1"/>
</dbReference>
<evidence type="ECO:0000256" key="2">
    <source>
        <dbReference type="ARBA" id="ARBA00022723"/>
    </source>
</evidence>